<dbReference type="EMBL" id="JBHSJF010000006">
    <property type="protein sequence ID" value="MFC5068607.1"/>
    <property type="molecule type" value="Genomic_DNA"/>
</dbReference>
<gene>
    <name evidence="1" type="ORF">ACFPFW_11360</name>
</gene>
<evidence type="ECO:0000313" key="1">
    <source>
        <dbReference type="EMBL" id="MFC5068607.1"/>
    </source>
</evidence>
<dbReference type="Proteomes" id="UP001595796">
    <property type="component" value="Unassembled WGS sequence"/>
</dbReference>
<proteinExistence type="predicted"/>
<accession>A0ABV9Z4H5</accession>
<organism evidence="1 2">
    <name type="scientific">Flaviflagellibacter deserti</name>
    <dbReference type="NCBI Taxonomy" id="2267266"/>
    <lineage>
        <taxon>Bacteria</taxon>
        <taxon>Pseudomonadati</taxon>
        <taxon>Pseudomonadota</taxon>
        <taxon>Alphaproteobacteria</taxon>
        <taxon>Hyphomicrobiales</taxon>
        <taxon>Flaviflagellibacter</taxon>
    </lineage>
</organism>
<keyword evidence="2" id="KW-1185">Reference proteome</keyword>
<comment type="caution">
    <text evidence="1">The sequence shown here is derived from an EMBL/GenBank/DDBJ whole genome shotgun (WGS) entry which is preliminary data.</text>
</comment>
<reference evidence="2" key="1">
    <citation type="journal article" date="2019" name="Int. J. Syst. Evol. Microbiol.">
        <title>The Global Catalogue of Microorganisms (GCM) 10K type strain sequencing project: providing services to taxonomists for standard genome sequencing and annotation.</title>
        <authorList>
            <consortium name="The Broad Institute Genomics Platform"/>
            <consortium name="The Broad Institute Genome Sequencing Center for Infectious Disease"/>
            <person name="Wu L."/>
            <person name="Ma J."/>
        </authorList>
    </citation>
    <scope>NUCLEOTIDE SEQUENCE [LARGE SCALE GENOMIC DNA]</scope>
    <source>
        <strain evidence="2">CGMCC 1.16444</strain>
    </source>
</reference>
<protein>
    <submittedName>
        <fullName evidence="1">Uncharacterized protein</fullName>
    </submittedName>
</protein>
<sequence>MAKFTSLQIDAKGEDEIEMTFETGDGATFTFTASVDDVETIQDALDEMFEYEEDDAEEPEAGKSSAS</sequence>
<evidence type="ECO:0000313" key="2">
    <source>
        <dbReference type="Proteomes" id="UP001595796"/>
    </source>
</evidence>
<name>A0ABV9Z4H5_9HYPH</name>
<dbReference type="RefSeq" id="WP_114957905.1">
    <property type="nucleotide sequence ID" value="NZ_JBHSJF010000006.1"/>
</dbReference>